<gene>
    <name evidence="2" type="ORF">ODALV1_LOCUS1398</name>
</gene>
<evidence type="ECO:0000256" key="1">
    <source>
        <dbReference type="SAM" id="MobiDB-lite"/>
    </source>
</evidence>
<accession>A0ABP1PNN5</accession>
<feature type="region of interest" description="Disordered" evidence="1">
    <location>
        <begin position="70"/>
        <end position="97"/>
    </location>
</feature>
<feature type="region of interest" description="Disordered" evidence="1">
    <location>
        <begin position="1"/>
        <end position="56"/>
    </location>
</feature>
<sequence length="713" mass="81598">MSTVEKIIGRGRGRGRGILRNPTLTLETVSRRRLPPPPEMEVSGQLDSSQTRSPSPPMMIKVKEVQKLTQRLPPPLPGPVSTECDKDTSTAPQPPLGMEGEIEYKLTGDDLFDSVAFLKSVQLDSLRVYNTPHHDLEFSIPSLPNKSGEVGTEFMQYEFLDDKLGGEEELPVVKIIEPIKLPKKFVIKDGRYFLENEGDGRVILSTRVAVYCHLLHMDQRDVWYVRRMTDDGDPFKKKVPTPSKKSYETILSDIDTFYGTDSWVDDISEDGADLVDLQSLTWHPLVDEVVIVKIARKYIDRNHGYARKIEYQRARVLELSDYGAHVELIDDYGAGGIGYKHILKMRPEFAVIPPQLFTCELAGMEFLSFRKIVHQVLKEFPLPYHRPMFRLEFNGDYSERGCPLVNASFWKDCVDVRQDVKDHVLKNAADVLSPYRYLLDNSSRCRAMRADADANVWLLFNKDADLHRSICHTLEKVRPTFDYYRQCCGLTVANIMSHEKENWERVYAAVLPDKTLNKERLCRVKLLDVVDVRKKKDSEPVNGKLNMVHVDNMDVGTAHFISSGELMPLSILAPELCHVPPLALCVHLNNMKELECDDPMTHEILFQRELRAALVFEWPDNVFPPEVAIYSTDKGDQKTIPNDVDNLRVTGLGLLLIKQKLSKSYTEEERNVTFARLDELLNWRAKRKSPRSEVKNLQSYEQLFAGDLFLFDA</sequence>
<dbReference type="Proteomes" id="UP001642540">
    <property type="component" value="Unassembled WGS sequence"/>
</dbReference>
<name>A0ABP1PNN5_9HEXA</name>
<keyword evidence="3" id="KW-1185">Reference proteome</keyword>
<comment type="caution">
    <text evidence="2">The sequence shown here is derived from an EMBL/GenBank/DDBJ whole genome shotgun (WGS) entry which is preliminary data.</text>
</comment>
<evidence type="ECO:0000313" key="3">
    <source>
        <dbReference type="Proteomes" id="UP001642540"/>
    </source>
</evidence>
<evidence type="ECO:0000313" key="2">
    <source>
        <dbReference type="EMBL" id="CAL8070743.1"/>
    </source>
</evidence>
<protein>
    <submittedName>
        <fullName evidence="2">Uncharacterized protein</fullName>
    </submittedName>
</protein>
<proteinExistence type="predicted"/>
<reference evidence="2 3" key="1">
    <citation type="submission" date="2024-08" db="EMBL/GenBank/DDBJ databases">
        <authorList>
            <person name="Cucini C."/>
            <person name="Frati F."/>
        </authorList>
    </citation>
    <scope>NUCLEOTIDE SEQUENCE [LARGE SCALE GENOMIC DNA]</scope>
</reference>
<organism evidence="2 3">
    <name type="scientific">Orchesella dallaii</name>
    <dbReference type="NCBI Taxonomy" id="48710"/>
    <lineage>
        <taxon>Eukaryota</taxon>
        <taxon>Metazoa</taxon>
        <taxon>Ecdysozoa</taxon>
        <taxon>Arthropoda</taxon>
        <taxon>Hexapoda</taxon>
        <taxon>Collembola</taxon>
        <taxon>Entomobryomorpha</taxon>
        <taxon>Entomobryoidea</taxon>
        <taxon>Orchesellidae</taxon>
        <taxon>Orchesellinae</taxon>
        <taxon>Orchesella</taxon>
    </lineage>
</organism>
<dbReference type="EMBL" id="CAXLJM020000004">
    <property type="protein sequence ID" value="CAL8070743.1"/>
    <property type="molecule type" value="Genomic_DNA"/>
</dbReference>